<accession>A0A2T1DI36</accession>
<dbReference type="Proteomes" id="UP000238634">
    <property type="component" value="Unassembled WGS sequence"/>
</dbReference>
<dbReference type="Pfam" id="PF02633">
    <property type="entry name" value="Creatininase"/>
    <property type="match status" value="1"/>
</dbReference>
<protein>
    <submittedName>
        <fullName evidence="6">Creatininase</fullName>
    </submittedName>
</protein>
<keyword evidence="3" id="KW-0378">Hydrolase</keyword>
<dbReference type="GO" id="GO:0009231">
    <property type="term" value="P:riboflavin biosynthetic process"/>
    <property type="evidence" value="ECO:0007669"/>
    <property type="project" value="TreeGrafter"/>
</dbReference>
<organism evidence="6 7">
    <name type="scientific">Phormidesmis priestleyi ULC007</name>
    <dbReference type="NCBI Taxonomy" id="1920490"/>
    <lineage>
        <taxon>Bacteria</taxon>
        <taxon>Bacillati</taxon>
        <taxon>Cyanobacteriota</taxon>
        <taxon>Cyanophyceae</taxon>
        <taxon>Leptolyngbyales</taxon>
        <taxon>Leptolyngbyaceae</taxon>
        <taxon>Phormidesmis</taxon>
    </lineage>
</organism>
<dbReference type="InterPro" id="IPR003785">
    <property type="entry name" value="Creatininase/forma_Hydrolase"/>
</dbReference>
<name>A0A2T1DI36_9CYAN</name>
<dbReference type="SUPFAM" id="SSF102215">
    <property type="entry name" value="Creatininase"/>
    <property type="match status" value="1"/>
</dbReference>
<evidence type="ECO:0000256" key="2">
    <source>
        <dbReference type="ARBA" id="ARBA00022723"/>
    </source>
</evidence>
<evidence type="ECO:0000313" key="6">
    <source>
        <dbReference type="EMBL" id="PSB20169.1"/>
    </source>
</evidence>
<proteinExistence type="inferred from homology"/>
<dbReference type="PANTHER" id="PTHR35005">
    <property type="entry name" value="3-DEHYDRO-SCYLLO-INOSOSE HYDROLASE"/>
    <property type="match status" value="1"/>
</dbReference>
<comment type="caution">
    <text evidence="6">The sequence shown here is derived from an EMBL/GenBank/DDBJ whole genome shotgun (WGS) entry which is preliminary data.</text>
</comment>
<comment type="similarity">
    <text evidence="5">Belongs to the creatininase superfamily.</text>
</comment>
<comment type="cofactor">
    <cofactor evidence="1">
        <name>Zn(2+)</name>
        <dbReference type="ChEBI" id="CHEBI:29105"/>
    </cofactor>
</comment>
<evidence type="ECO:0000256" key="5">
    <source>
        <dbReference type="ARBA" id="ARBA00024029"/>
    </source>
</evidence>
<dbReference type="GO" id="GO:0046872">
    <property type="term" value="F:metal ion binding"/>
    <property type="evidence" value="ECO:0007669"/>
    <property type="project" value="UniProtKB-KW"/>
</dbReference>
<dbReference type="GO" id="GO:0016811">
    <property type="term" value="F:hydrolase activity, acting on carbon-nitrogen (but not peptide) bonds, in linear amides"/>
    <property type="evidence" value="ECO:0007669"/>
    <property type="project" value="TreeGrafter"/>
</dbReference>
<evidence type="ECO:0000256" key="4">
    <source>
        <dbReference type="ARBA" id="ARBA00022833"/>
    </source>
</evidence>
<dbReference type="InterPro" id="IPR024087">
    <property type="entry name" value="Creatininase-like_sf"/>
</dbReference>
<dbReference type="PANTHER" id="PTHR35005:SF1">
    <property type="entry name" value="2-AMINO-5-FORMYLAMINO-6-RIBOSYLAMINOPYRIMIDIN-4(3H)-ONE 5'-MONOPHOSPHATE DEFORMYLASE"/>
    <property type="match status" value="1"/>
</dbReference>
<evidence type="ECO:0000256" key="3">
    <source>
        <dbReference type="ARBA" id="ARBA00022801"/>
    </source>
</evidence>
<dbReference type="EMBL" id="PVWG01000007">
    <property type="protein sequence ID" value="PSB20169.1"/>
    <property type="molecule type" value="Genomic_DNA"/>
</dbReference>
<sequence>MPSKSVLWEELTWEQITQLRDRDINLVILPIGATEQHALHLPVGVDTFSATAVAHGVSAQTGIPVLPALPDGCSLGHSKKWAGTLSLRPETLAVIVLEIAEWVASAGFSRLLLLNGHVTNWAPLRCGLENVRHRYPELRIALRFLRSCALR</sequence>
<gene>
    <name evidence="6" type="ORF">C7B65_08955</name>
</gene>
<keyword evidence="4" id="KW-0862">Zinc</keyword>
<dbReference type="Gene3D" id="3.40.50.10310">
    <property type="entry name" value="Creatininase"/>
    <property type="match status" value="1"/>
</dbReference>
<dbReference type="OrthoDB" id="9801445at2"/>
<evidence type="ECO:0000313" key="7">
    <source>
        <dbReference type="Proteomes" id="UP000238634"/>
    </source>
</evidence>
<keyword evidence="7" id="KW-1185">Reference proteome</keyword>
<dbReference type="AlphaFoldDB" id="A0A2T1DI36"/>
<evidence type="ECO:0000256" key="1">
    <source>
        <dbReference type="ARBA" id="ARBA00001947"/>
    </source>
</evidence>
<reference evidence="6 7" key="2">
    <citation type="submission" date="2018-03" db="EMBL/GenBank/DDBJ databases">
        <title>The ancient ancestry and fast evolution of plastids.</title>
        <authorList>
            <person name="Moore K.R."/>
            <person name="Magnabosco C."/>
            <person name="Momper L."/>
            <person name="Gold D.A."/>
            <person name="Bosak T."/>
            <person name="Fournier G.P."/>
        </authorList>
    </citation>
    <scope>NUCLEOTIDE SEQUENCE [LARGE SCALE GENOMIC DNA]</scope>
    <source>
        <strain evidence="6 7">ULC007</strain>
    </source>
</reference>
<keyword evidence="2" id="KW-0479">Metal-binding</keyword>
<dbReference type="STRING" id="1920490.GCA_001895925_03714"/>
<reference evidence="6 7" key="1">
    <citation type="submission" date="2018-02" db="EMBL/GenBank/DDBJ databases">
        <authorList>
            <person name="Cohen D.B."/>
            <person name="Kent A.D."/>
        </authorList>
    </citation>
    <scope>NUCLEOTIDE SEQUENCE [LARGE SCALE GENOMIC DNA]</scope>
    <source>
        <strain evidence="6 7">ULC007</strain>
    </source>
</reference>